<evidence type="ECO:0008006" key="5">
    <source>
        <dbReference type="Google" id="ProtNLM"/>
    </source>
</evidence>
<keyword evidence="2" id="KW-1133">Transmembrane helix</keyword>
<name>A0A2H0RFB3_9BACT</name>
<feature type="region of interest" description="Disordered" evidence="1">
    <location>
        <begin position="168"/>
        <end position="199"/>
    </location>
</feature>
<keyword evidence="2" id="KW-0472">Membrane</keyword>
<keyword evidence="2" id="KW-0812">Transmembrane</keyword>
<dbReference type="AlphaFoldDB" id="A0A2H0RFB3"/>
<organism evidence="3 4">
    <name type="scientific">Candidatus Vogelbacteria bacterium CG10_big_fil_rev_8_21_14_0_10_51_16</name>
    <dbReference type="NCBI Taxonomy" id="1975045"/>
    <lineage>
        <taxon>Bacteria</taxon>
        <taxon>Candidatus Vogeliibacteriota</taxon>
    </lineage>
</organism>
<feature type="transmembrane region" description="Helical" evidence="2">
    <location>
        <begin position="43"/>
        <end position="72"/>
    </location>
</feature>
<evidence type="ECO:0000256" key="1">
    <source>
        <dbReference type="SAM" id="MobiDB-lite"/>
    </source>
</evidence>
<feature type="transmembrane region" description="Helical" evidence="2">
    <location>
        <begin position="6"/>
        <end position="23"/>
    </location>
</feature>
<gene>
    <name evidence="3" type="ORF">COV10_04550</name>
</gene>
<protein>
    <recommendedName>
        <fullName evidence="5">Glycerophosphoryl diester phosphodiesterase membrane domain-containing protein</fullName>
    </recommendedName>
</protein>
<accession>A0A2H0RFB3</accession>
<evidence type="ECO:0000313" key="4">
    <source>
        <dbReference type="Proteomes" id="UP000228767"/>
    </source>
</evidence>
<feature type="transmembrane region" description="Helical" evidence="2">
    <location>
        <begin position="131"/>
        <end position="155"/>
    </location>
</feature>
<sequence length="199" mass="22182">MLFLIPGILATVWFSLAVYVFVVEDKRGMAAFFQSKAYVEGRFWGVLGRMLFVALLLLVIYVPLITIFSFLLVGFNLSEQVFELVMGAAFYVLFLVLAPMTYCYLYELYVALKSIWTPTEIVNTGGRKAKFIVPALVGWVITPLLFGAVIATLLYGLRGEFPEGLIPENESGELSQEEQEQFESLLRQQLGDGDGPAGL</sequence>
<reference evidence="3 4" key="1">
    <citation type="submission" date="2017-09" db="EMBL/GenBank/DDBJ databases">
        <title>Depth-based differentiation of microbial function through sediment-hosted aquifers and enrichment of novel symbionts in the deep terrestrial subsurface.</title>
        <authorList>
            <person name="Probst A.J."/>
            <person name="Ladd B."/>
            <person name="Jarett J.K."/>
            <person name="Geller-Mcgrath D.E."/>
            <person name="Sieber C.M."/>
            <person name="Emerson J.B."/>
            <person name="Anantharaman K."/>
            <person name="Thomas B.C."/>
            <person name="Malmstrom R."/>
            <person name="Stieglmeier M."/>
            <person name="Klingl A."/>
            <person name="Woyke T."/>
            <person name="Ryan C.M."/>
            <person name="Banfield J.F."/>
        </authorList>
    </citation>
    <scope>NUCLEOTIDE SEQUENCE [LARGE SCALE GENOMIC DNA]</scope>
    <source>
        <strain evidence="3">CG10_big_fil_rev_8_21_14_0_10_51_16</strain>
    </source>
</reference>
<dbReference type="EMBL" id="PCYI01000029">
    <property type="protein sequence ID" value="PIR44495.1"/>
    <property type="molecule type" value="Genomic_DNA"/>
</dbReference>
<dbReference type="Proteomes" id="UP000228767">
    <property type="component" value="Unassembled WGS sequence"/>
</dbReference>
<comment type="caution">
    <text evidence="3">The sequence shown here is derived from an EMBL/GenBank/DDBJ whole genome shotgun (WGS) entry which is preliminary data.</text>
</comment>
<evidence type="ECO:0000313" key="3">
    <source>
        <dbReference type="EMBL" id="PIR44495.1"/>
    </source>
</evidence>
<evidence type="ECO:0000256" key="2">
    <source>
        <dbReference type="SAM" id="Phobius"/>
    </source>
</evidence>
<feature type="transmembrane region" description="Helical" evidence="2">
    <location>
        <begin position="84"/>
        <end position="110"/>
    </location>
</feature>
<proteinExistence type="predicted"/>